<evidence type="ECO:0000313" key="1">
    <source>
        <dbReference type="EMBL" id="MBU2949436.1"/>
    </source>
</evidence>
<evidence type="ECO:0000313" key="2">
    <source>
        <dbReference type="Proteomes" id="UP001647509"/>
    </source>
</evidence>
<gene>
    <name evidence="1" type="ORF">KO493_01860</name>
</gene>
<organism evidence="1 2">
    <name type="scientific">Pseudotamlana agarivorans</name>
    <dbReference type="NCBI Taxonomy" id="481183"/>
    <lineage>
        <taxon>Bacteria</taxon>
        <taxon>Pseudomonadati</taxon>
        <taxon>Bacteroidota</taxon>
        <taxon>Flavobacteriia</taxon>
        <taxon>Flavobacteriales</taxon>
        <taxon>Flavobacteriaceae</taxon>
        <taxon>Pseudotamlana</taxon>
    </lineage>
</organism>
<sequence>MTPKQIERIQNKIKKIKRALAADKKHWGGYYHDGQGLRYLPPQFYLEINDYSGAMRYFNWFNKNFEEDSGYPIFLFEWTITLFKKKKVKEAEKKALETFCSNTYLIDVFLGKDMLEFNKNESSNWEYSSLIEHLIYSKDQEELSDFYIWLENFTTSQTFYDFANKFIEIEKAINDEPMGKKRSQLFDEKLKLLESIK</sequence>
<protein>
    <submittedName>
        <fullName evidence="1">Uncharacterized protein</fullName>
    </submittedName>
</protein>
<dbReference type="Proteomes" id="UP001647509">
    <property type="component" value="Unassembled WGS sequence"/>
</dbReference>
<name>A0ACC5U534_9FLAO</name>
<reference evidence="1" key="1">
    <citation type="submission" date="2021-05" db="EMBL/GenBank/DDBJ databases">
        <title>Draft genomes of bacteria isolated from model marine particles.</title>
        <authorList>
            <person name="Datta M.S."/>
            <person name="Schwartzman J.A."/>
            <person name="Enke T.N."/>
            <person name="Saavedra J."/>
            <person name="Cermak N."/>
            <person name="Cordero O.X."/>
        </authorList>
    </citation>
    <scope>NUCLEOTIDE SEQUENCE</scope>
    <source>
        <strain evidence="1">I2M19</strain>
    </source>
</reference>
<dbReference type="EMBL" id="JAHKPD010000007">
    <property type="protein sequence ID" value="MBU2949436.1"/>
    <property type="molecule type" value="Genomic_DNA"/>
</dbReference>
<comment type="caution">
    <text evidence="1">The sequence shown here is derived from an EMBL/GenBank/DDBJ whole genome shotgun (WGS) entry which is preliminary data.</text>
</comment>
<keyword evidence="2" id="KW-1185">Reference proteome</keyword>
<accession>A0ACC5U534</accession>
<proteinExistence type="predicted"/>